<dbReference type="EMBL" id="SRLD01000049">
    <property type="protein sequence ID" value="TGE13846.1"/>
    <property type="molecule type" value="Genomic_DNA"/>
</dbReference>
<dbReference type="PROSITE" id="PS50109">
    <property type="entry name" value="HIS_KIN"/>
    <property type="match status" value="1"/>
</dbReference>
<dbReference type="SMART" id="SM00387">
    <property type="entry name" value="HATPase_c"/>
    <property type="match status" value="1"/>
</dbReference>
<evidence type="ECO:0000256" key="5">
    <source>
        <dbReference type="ARBA" id="ARBA00023012"/>
    </source>
</evidence>
<dbReference type="InterPro" id="IPR036890">
    <property type="entry name" value="HATPase_C_sf"/>
</dbReference>
<dbReference type="OrthoDB" id="5401121at2"/>
<evidence type="ECO:0000313" key="9">
    <source>
        <dbReference type="EMBL" id="TGE13846.1"/>
    </source>
</evidence>
<dbReference type="Gene3D" id="3.30.565.10">
    <property type="entry name" value="Histidine kinase-like ATPase, C-terminal domain"/>
    <property type="match status" value="1"/>
</dbReference>
<dbReference type="AlphaFoldDB" id="A0A4Z0PFD3"/>
<dbReference type="PANTHER" id="PTHR24421">
    <property type="entry name" value="NITRATE/NITRITE SENSOR PROTEIN NARX-RELATED"/>
    <property type="match status" value="1"/>
</dbReference>
<dbReference type="CDD" id="cd16917">
    <property type="entry name" value="HATPase_UhpB-NarQ-NarX-like"/>
    <property type="match status" value="1"/>
</dbReference>
<gene>
    <name evidence="9" type="ORF">E5J99_18785</name>
</gene>
<protein>
    <recommendedName>
        <fullName evidence="2">histidine kinase</fullName>
        <ecNumber evidence="2">2.7.13.3</ecNumber>
    </recommendedName>
</protein>
<comment type="caution">
    <text evidence="9">The sequence shown here is derived from an EMBL/GenBank/DDBJ whole genome shotgun (WGS) entry which is preliminary data.</text>
</comment>
<evidence type="ECO:0000313" key="10">
    <source>
        <dbReference type="Proteomes" id="UP000297739"/>
    </source>
</evidence>
<dbReference type="Gene3D" id="1.20.5.1930">
    <property type="match status" value="1"/>
</dbReference>
<dbReference type="InterPro" id="IPR013656">
    <property type="entry name" value="PAS_4"/>
</dbReference>
<dbReference type="GO" id="GO:0000160">
    <property type="term" value="P:phosphorelay signal transduction system"/>
    <property type="evidence" value="ECO:0007669"/>
    <property type="project" value="UniProtKB-KW"/>
</dbReference>
<keyword evidence="4" id="KW-0418">Kinase</keyword>
<accession>A0A4Z0PFD3</accession>
<dbReference type="Gene3D" id="3.30.450.20">
    <property type="entry name" value="PAS domain"/>
    <property type="match status" value="3"/>
</dbReference>
<dbReference type="SUPFAM" id="SSF55874">
    <property type="entry name" value="ATPase domain of HSP90 chaperone/DNA topoisomerase II/histidine kinase"/>
    <property type="match status" value="1"/>
</dbReference>
<dbReference type="InterPro" id="IPR000014">
    <property type="entry name" value="PAS"/>
</dbReference>
<dbReference type="PANTHER" id="PTHR24421:SF10">
    <property type="entry name" value="NITRATE_NITRITE SENSOR PROTEIN NARQ"/>
    <property type="match status" value="1"/>
</dbReference>
<sequence>MHSPGRRYHRAHRALPGARVGARPDSGSSPLDAAHRRRHKSTTTARVDAPPRFTGLSARPTLLFSFAIGATFFSLTPMDTPTPQPATVAHAALLKLRARAEERKRLVAQRLSNMLPADVQRLAQDLQVHQIELEMQYEELMLAQTELESLRAQYVDLYDFAPVGYFSLNAHGIIGQLNLRGSQQLGSVRQRLLGQRFDLFIVPEYRLNFQPFISRVLSGEQRQTLEVPMQREDGQLFMALLEGASGALGPDEVPTYCRVVVVDITPQHAVKRALEASESRFRKLFEHSSDAVVLVQRQCYLDCNASALQLLAVPTRARVVGQSVGAFFPAQQPDGTPTMTLFAGMVAQALRNGSGRTEVLLRRATGAELWVEAIVTPFAVDGDSALFHIIWRDITSAHTARAELLRQKEFSESLLDNSVDGILAFDHDLHITAWNRVLEQLSGRPETQVLGQAVLSLFPEYEGGEQEKALREVLKGMRMMRYDMPFHQSSGHFESYFLPLESPAGDISGGLVIIRDVTERVRLAEETTQLKLRQQQEVLAAIMTTQEEERKRIAEALHNGVGQLLYAAKLNLENRSHAATCRQVALSLIDEGIKATRTISHELTPGILEDFGLKIALEELTKRIPKQQLHVRLQLQGLEQPRPRLHDVATYRIVQELLTNIIKHANAREAFLYVVHEGSQLHISAEDDGIGFQQDASAAATKGIGLAGIRNRLDLLGGTLTVDSRPGKGSIITIEVKIKN</sequence>
<evidence type="ECO:0000256" key="2">
    <source>
        <dbReference type="ARBA" id="ARBA00012438"/>
    </source>
</evidence>
<feature type="domain" description="Histidine kinase" evidence="7">
    <location>
        <begin position="552"/>
        <end position="740"/>
    </location>
</feature>
<reference evidence="9 10" key="1">
    <citation type="submission" date="2019-04" db="EMBL/GenBank/DDBJ databases">
        <authorList>
            <person name="Feng G."/>
            <person name="Zhang J."/>
            <person name="Zhu H."/>
        </authorList>
    </citation>
    <scope>NUCLEOTIDE SEQUENCE [LARGE SCALE GENOMIC DNA]</scope>
    <source>
        <strain evidence="9 10">JCM 17223</strain>
    </source>
</reference>
<dbReference type="InterPro" id="IPR003594">
    <property type="entry name" value="HATPase_dom"/>
</dbReference>
<evidence type="ECO:0000259" key="8">
    <source>
        <dbReference type="PROSITE" id="PS50112"/>
    </source>
</evidence>
<comment type="catalytic activity">
    <reaction evidence="1">
        <text>ATP + protein L-histidine = ADP + protein N-phospho-L-histidine.</text>
        <dbReference type="EC" id="2.7.13.3"/>
    </reaction>
</comment>
<organism evidence="9 10">
    <name type="scientific">Hymenobacter elongatus</name>
    <dbReference type="NCBI Taxonomy" id="877208"/>
    <lineage>
        <taxon>Bacteria</taxon>
        <taxon>Pseudomonadati</taxon>
        <taxon>Bacteroidota</taxon>
        <taxon>Cytophagia</taxon>
        <taxon>Cytophagales</taxon>
        <taxon>Hymenobacteraceae</taxon>
        <taxon>Hymenobacter</taxon>
    </lineage>
</organism>
<dbReference type="InterPro" id="IPR050482">
    <property type="entry name" value="Sensor_HK_TwoCompSys"/>
</dbReference>
<dbReference type="InterPro" id="IPR035965">
    <property type="entry name" value="PAS-like_dom_sf"/>
</dbReference>
<dbReference type="SMART" id="SM00091">
    <property type="entry name" value="PAS"/>
    <property type="match status" value="3"/>
</dbReference>
<dbReference type="GO" id="GO:0004673">
    <property type="term" value="F:protein histidine kinase activity"/>
    <property type="evidence" value="ECO:0007669"/>
    <property type="project" value="UniProtKB-EC"/>
</dbReference>
<dbReference type="PROSITE" id="PS50112">
    <property type="entry name" value="PAS"/>
    <property type="match status" value="1"/>
</dbReference>
<dbReference type="SUPFAM" id="SSF55785">
    <property type="entry name" value="PYP-like sensor domain (PAS domain)"/>
    <property type="match status" value="3"/>
</dbReference>
<feature type="region of interest" description="Disordered" evidence="6">
    <location>
        <begin position="1"/>
        <end position="52"/>
    </location>
</feature>
<dbReference type="CDD" id="cd00130">
    <property type="entry name" value="PAS"/>
    <property type="match status" value="2"/>
</dbReference>
<keyword evidence="3" id="KW-0808">Transferase</keyword>
<evidence type="ECO:0000256" key="1">
    <source>
        <dbReference type="ARBA" id="ARBA00000085"/>
    </source>
</evidence>
<dbReference type="InterPro" id="IPR005467">
    <property type="entry name" value="His_kinase_dom"/>
</dbReference>
<feature type="compositionally biased region" description="Basic residues" evidence="6">
    <location>
        <begin position="1"/>
        <end position="13"/>
    </location>
</feature>
<dbReference type="NCBIfam" id="TIGR00229">
    <property type="entry name" value="sensory_box"/>
    <property type="match status" value="3"/>
</dbReference>
<keyword evidence="5" id="KW-0902">Two-component regulatory system</keyword>
<dbReference type="InterPro" id="IPR004358">
    <property type="entry name" value="Sig_transdc_His_kin-like_C"/>
</dbReference>
<proteinExistence type="predicted"/>
<feature type="domain" description="PAS" evidence="8">
    <location>
        <begin position="407"/>
        <end position="477"/>
    </location>
</feature>
<keyword evidence="10" id="KW-1185">Reference proteome</keyword>
<dbReference type="EC" id="2.7.13.3" evidence="2"/>
<evidence type="ECO:0000256" key="4">
    <source>
        <dbReference type="ARBA" id="ARBA00022777"/>
    </source>
</evidence>
<dbReference type="Pfam" id="PF08448">
    <property type="entry name" value="PAS_4"/>
    <property type="match status" value="1"/>
</dbReference>
<evidence type="ECO:0000256" key="6">
    <source>
        <dbReference type="SAM" id="MobiDB-lite"/>
    </source>
</evidence>
<name>A0A4Z0PFD3_9BACT</name>
<dbReference type="Pfam" id="PF13426">
    <property type="entry name" value="PAS_9"/>
    <property type="match status" value="2"/>
</dbReference>
<dbReference type="Proteomes" id="UP000297739">
    <property type="component" value="Unassembled WGS sequence"/>
</dbReference>
<dbReference type="Pfam" id="PF02518">
    <property type="entry name" value="HATPase_c"/>
    <property type="match status" value="1"/>
</dbReference>
<dbReference type="PRINTS" id="PR00344">
    <property type="entry name" value="BCTRLSENSOR"/>
</dbReference>
<evidence type="ECO:0000256" key="3">
    <source>
        <dbReference type="ARBA" id="ARBA00022679"/>
    </source>
</evidence>
<evidence type="ECO:0000259" key="7">
    <source>
        <dbReference type="PROSITE" id="PS50109"/>
    </source>
</evidence>